<dbReference type="EMBL" id="BARU01002799">
    <property type="protein sequence ID" value="GAH18648.1"/>
    <property type="molecule type" value="Genomic_DNA"/>
</dbReference>
<evidence type="ECO:0000313" key="1">
    <source>
        <dbReference type="EMBL" id="GAH18648.1"/>
    </source>
</evidence>
<reference evidence="1" key="1">
    <citation type="journal article" date="2014" name="Front. Microbiol.">
        <title>High frequency of phylogenetically diverse reductive dehalogenase-homologous genes in deep subseafloor sedimentary metagenomes.</title>
        <authorList>
            <person name="Kawai M."/>
            <person name="Futagami T."/>
            <person name="Toyoda A."/>
            <person name="Takaki Y."/>
            <person name="Nishi S."/>
            <person name="Hori S."/>
            <person name="Arai W."/>
            <person name="Tsubouchi T."/>
            <person name="Morono Y."/>
            <person name="Uchiyama I."/>
            <person name="Ito T."/>
            <person name="Fujiyama A."/>
            <person name="Inagaki F."/>
            <person name="Takami H."/>
        </authorList>
    </citation>
    <scope>NUCLEOTIDE SEQUENCE</scope>
    <source>
        <strain evidence="1">Expedition CK06-06</strain>
    </source>
</reference>
<gene>
    <name evidence="1" type="ORF">S03H2_06409</name>
</gene>
<protein>
    <submittedName>
        <fullName evidence="1">Uncharacterized protein</fullName>
    </submittedName>
</protein>
<organism evidence="1">
    <name type="scientific">marine sediment metagenome</name>
    <dbReference type="NCBI Taxonomy" id="412755"/>
    <lineage>
        <taxon>unclassified sequences</taxon>
        <taxon>metagenomes</taxon>
        <taxon>ecological metagenomes</taxon>
    </lineage>
</organism>
<dbReference type="AlphaFoldDB" id="X1FD22"/>
<sequence>MATKKKVSGQGVNVEEVNYLITKLRDLRNDLESNKRQVKCIC</sequence>
<proteinExistence type="predicted"/>
<name>X1FD22_9ZZZZ</name>
<comment type="caution">
    <text evidence="1">The sequence shown here is derived from an EMBL/GenBank/DDBJ whole genome shotgun (WGS) entry which is preliminary data.</text>
</comment>
<accession>X1FD22</accession>